<dbReference type="GeneID" id="89938642"/>
<reference evidence="1" key="1">
    <citation type="journal article" date="2023" name="Mol. Phylogenet. Evol.">
        <title>Genome-scale phylogeny and comparative genomics of the fungal order Sordariales.</title>
        <authorList>
            <person name="Hensen N."/>
            <person name="Bonometti L."/>
            <person name="Westerberg I."/>
            <person name="Brannstrom I.O."/>
            <person name="Guillou S."/>
            <person name="Cros-Aarteil S."/>
            <person name="Calhoun S."/>
            <person name="Haridas S."/>
            <person name="Kuo A."/>
            <person name="Mondo S."/>
            <person name="Pangilinan J."/>
            <person name="Riley R."/>
            <person name="LaButti K."/>
            <person name="Andreopoulos B."/>
            <person name="Lipzen A."/>
            <person name="Chen C."/>
            <person name="Yan M."/>
            <person name="Daum C."/>
            <person name="Ng V."/>
            <person name="Clum A."/>
            <person name="Steindorff A."/>
            <person name="Ohm R.A."/>
            <person name="Martin F."/>
            <person name="Silar P."/>
            <person name="Natvig D.O."/>
            <person name="Lalanne C."/>
            <person name="Gautier V."/>
            <person name="Ament-Velasquez S.L."/>
            <person name="Kruys A."/>
            <person name="Hutchinson M.I."/>
            <person name="Powell A.J."/>
            <person name="Barry K."/>
            <person name="Miller A.N."/>
            <person name="Grigoriev I.V."/>
            <person name="Debuchy R."/>
            <person name="Gladieux P."/>
            <person name="Hiltunen Thoren M."/>
            <person name="Johannesson H."/>
        </authorList>
    </citation>
    <scope>NUCLEOTIDE SEQUENCE</scope>
    <source>
        <strain evidence="1">CBS 508.74</strain>
    </source>
</reference>
<accession>A0AAN6TK42</accession>
<name>A0AAN6TK42_9PEZI</name>
<organism evidence="1 2">
    <name type="scientific">Canariomyces notabilis</name>
    <dbReference type="NCBI Taxonomy" id="2074819"/>
    <lineage>
        <taxon>Eukaryota</taxon>
        <taxon>Fungi</taxon>
        <taxon>Dikarya</taxon>
        <taxon>Ascomycota</taxon>
        <taxon>Pezizomycotina</taxon>
        <taxon>Sordariomycetes</taxon>
        <taxon>Sordariomycetidae</taxon>
        <taxon>Sordariales</taxon>
        <taxon>Chaetomiaceae</taxon>
        <taxon>Canariomyces</taxon>
    </lineage>
</organism>
<evidence type="ECO:0000313" key="2">
    <source>
        <dbReference type="Proteomes" id="UP001302812"/>
    </source>
</evidence>
<dbReference type="Proteomes" id="UP001302812">
    <property type="component" value="Unassembled WGS sequence"/>
</dbReference>
<dbReference type="AlphaFoldDB" id="A0AAN6TK42"/>
<keyword evidence="2" id="KW-1185">Reference proteome</keyword>
<proteinExistence type="predicted"/>
<evidence type="ECO:0000313" key="1">
    <source>
        <dbReference type="EMBL" id="KAK4115879.1"/>
    </source>
</evidence>
<reference evidence="1" key="2">
    <citation type="submission" date="2023-05" db="EMBL/GenBank/DDBJ databases">
        <authorList>
            <consortium name="Lawrence Berkeley National Laboratory"/>
            <person name="Steindorff A."/>
            <person name="Hensen N."/>
            <person name="Bonometti L."/>
            <person name="Westerberg I."/>
            <person name="Brannstrom I.O."/>
            <person name="Guillou S."/>
            <person name="Cros-Aarteil S."/>
            <person name="Calhoun S."/>
            <person name="Haridas S."/>
            <person name="Kuo A."/>
            <person name="Mondo S."/>
            <person name="Pangilinan J."/>
            <person name="Riley R."/>
            <person name="Labutti K."/>
            <person name="Andreopoulos B."/>
            <person name="Lipzen A."/>
            <person name="Chen C."/>
            <person name="Yanf M."/>
            <person name="Daum C."/>
            <person name="Ng V."/>
            <person name="Clum A."/>
            <person name="Ohm R."/>
            <person name="Martin F."/>
            <person name="Silar P."/>
            <person name="Natvig D."/>
            <person name="Lalanne C."/>
            <person name="Gautier V."/>
            <person name="Ament-Velasquez S.L."/>
            <person name="Kruys A."/>
            <person name="Hutchinson M.I."/>
            <person name="Powell A.J."/>
            <person name="Barry K."/>
            <person name="Miller A.N."/>
            <person name="Grigoriev I.V."/>
            <person name="Debuchy R."/>
            <person name="Gladieux P."/>
            <person name="Thoren M.H."/>
            <person name="Johannesson H."/>
        </authorList>
    </citation>
    <scope>NUCLEOTIDE SEQUENCE</scope>
    <source>
        <strain evidence="1">CBS 508.74</strain>
    </source>
</reference>
<dbReference type="RefSeq" id="XP_064673449.1">
    <property type="nucleotide sequence ID" value="XM_064814517.1"/>
</dbReference>
<sequence>MVQQAGLCILRPEIAARPDYSMSQLPEEFFQRLLKGGPQAGILGELKLPEPYHEFAEAFWEDHLTIRKITEDDATRFFAKANKPTLTVRRYQRRIIPGYPRGGCCSSSTGNNPPRAPLSSSPWRNAPLYAVALGFG</sequence>
<protein>
    <submittedName>
        <fullName evidence="1">Uncharacterized protein</fullName>
    </submittedName>
</protein>
<comment type="caution">
    <text evidence="1">The sequence shown here is derived from an EMBL/GenBank/DDBJ whole genome shotgun (WGS) entry which is preliminary data.</text>
</comment>
<dbReference type="EMBL" id="MU853334">
    <property type="protein sequence ID" value="KAK4115879.1"/>
    <property type="molecule type" value="Genomic_DNA"/>
</dbReference>
<gene>
    <name evidence="1" type="ORF">N656DRAFT_775858</name>
</gene>